<dbReference type="InterPro" id="IPR050512">
    <property type="entry name" value="Sulf_AdTrans/APS_kinase"/>
</dbReference>
<dbReference type="NCBIfam" id="NF004041">
    <property type="entry name" value="PRK05541.1"/>
    <property type="match status" value="1"/>
</dbReference>
<dbReference type="GO" id="GO:0004020">
    <property type="term" value="F:adenylylsulfate kinase activity"/>
    <property type="evidence" value="ECO:0007669"/>
    <property type="project" value="UniProtKB-EC"/>
</dbReference>
<keyword evidence="1" id="KW-0808">Transferase</keyword>
<protein>
    <submittedName>
        <fullName evidence="3">Adenylylsulfate kinase</fullName>
    </submittedName>
</protein>
<dbReference type="Gene3D" id="3.40.50.300">
    <property type="entry name" value="P-loop containing nucleotide triphosphate hydrolases"/>
    <property type="match status" value="1"/>
</dbReference>
<dbReference type="GO" id="GO:0005737">
    <property type="term" value="C:cytoplasm"/>
    <property type="evidence" value="ECO:0007669"/>
    <property type="project" value="TreeGrafter"/>
</dbReference>
<accession>A0A0D5XRI4</accession>
<dbReference type="RefSeq" id="WP_044465726.1">
    <property type="nucleotide sequence ID" value="NZ_CP011110.1"/>
</dbReference>
<gene>
    <name evidence="3" type="ORF">PCL1606_01930</name>
</gene>
<dbReference type="GO" id="GO:0004781">
    <property type="term" value="F:sulfate adenylyltransferase (ATP) activity"/>
    <property type="evidence" value="ECO:0007669"/>
    <property type="project" value="TreeGrafter"/>
</dbReference>
<feature type="domain" description="APS kinase" evidence="2">
    <location>
        <begin position="1"/>
        <end position="149"/>
    </location>
</feature>
<dbReference type="PANTHER" id="PTHR42700:SF1">
    <property type="entry name" value="SULFATE ADENYLYLTRANSFERASE"/>
    <property type="match status" value="1"/>
</dbReference>
<dbReference type="GO" id="GO:0070814">
    <property type="term" value="P:hydrogen sulfide biosynthetic process"/>
    <property type="evidence" value="ECO:0007669"/>
    <property type="project" value="UniProtKB-UniPathway"/>
</dbReference>
<dbReference type="KEGG" id="pcz:PCL1606_01930"/>
<reference evidence="3 4" key="1">
    <citation type="journal article" date="2015" name="Mol. Plant Microbe Interact.">
        <title>Comparative Genomic Analysis of Pseudomonas chlororaphis PCL1606 Reveals New Insight into Antifungal Compounds Involved in Biocontrol.</title>
        <authorList>
            <person name="Calderon C.E."/>
            <person name="Ramos C."/>
            <person name="de Vicente A."/>
            <person name="Cazorla F.M."/>
        </authorList>
    </citation>
    <scope>NUCLEOTIDE SEQUENCE [LARGE SCALE GENOMIC DNA]</scope>
    <source>
        <strain evidence="3 4">PCL1606</strain>
    </source>
</reference>
<dbReference type="PATRIC" id="fig|587753.10.peg.192"/>
<dbReference type="UniPathway" id="UPA00140">
    <property type="reaction ID" value="UER00205"/>
</dbReference>
<dbReference type="PANTHER" id="PTHR42700">
    <property type="entry name" value="SULFATE ADENYLYLTRANSFERASE"/>
    <property type="match status" value="1"/>
</dbReference>
<evidence type="ECO:0000256" key="1">
    <source>
        <dbReference type="ARBA" id="ARBA00022679"/>
    </source>
</evidence>
<dbReference type="EMBL" id="CP011110">
    <property type="protein sequence ID" value="AKA21648.1"/>
    <property type="molecule type" value="Genomic_DNA"/>
</dbReference>
<organism evidence="3 4">
    <name type="scientific">Pseudomonas chlororaphis</name>
    <dbReference type="NCBI Taxonomy" id="587753"/>
    <lineage>
        <taxon>Bacteria</taxon>
        <taxon>Pseudomonadati</taxon>
        <taxon>Pseudomonadota</taxon>
        <taxon>Gammaproteobacteria</taxon>
        <taxon>Pseudomonadales</taxon>
        <taxon>Pseudomonadaceae</taxon>
        <taxon>Pseudomonas</taxon>
    </lineage>
</organism>
<dbReference type="GO" id="GO:0010134">
    <property type="term" value="P:sulfate assimilation via adenylyl sulfate reduction"/>
    <property type="evidence" value="ECO:0007669"/>
    <property type="project" value="TreeGrafter"/>
</dbReference>
<dbReference type="Pfam" id="PF01583">
    <property type="entry name" value="APS_kinase"/>
    <property type="match status" value="1"/>
</dbReference>
<dbReference type="OrthoDB" id="9804504at2"/>
<dbReference type="GO" id="GO:0005524">
    <property type="term" value="F:ATP binding"/>
    <property type="evidence" value="ECO:0007669"/>
    <property type="project" value="InterPro"/>
</dbReference>
<dbReference type="InterPro" id="IPR059117">
    <property type="entry name" value="APS_kinase_dom"/>
</dbReference>
<name>A0A0D5XRI4_9PSED</name>
<dbReference type="SUPFAM" id="SSF52540">
    <property type="entry name" value="P-loop containing nucleoside triphosphate hydrolases"/>
    <property type="match status" value="1"/>
</dbReference>
<dbReference type="PRINTS" id="PR01100">
    <property type="entry name" value="SHIKIMTKNASE"/>
</dbReference>
<dbReference type="AlphaFoldDB" id="A0A0D5XRI4"/>
<evidence type="ECO:0000313" key="4">
    <source>
        <dbReference type="Proteomes" id="UP000032748"/>
    </source>
</evidence>
<dbReference type="CDD" id="cd02027">
    <property type="entry name" value="APSK"/>
    <property type="match status" value="1"/>
</dbReference>
<evidence type="ECO:0000259" key="2">
    <source>
        <dbReference type="Pfam" id="PF01583"/>
    </source>
</evidence>
<proteinExistence type="predicted"/>
<evidence type="ECO:0000313" key="3">
    <source>
        <dbReference type="EMBL" id="AKA21648.1"/>
    </source>
</evidence>
<sequence>MVIWLVGMSGAGKTTIGRALYASLKAQRPQTVLVDGDEIRALFRHDQRADAYSLAGRRVNAERIQALCGWLDSQGIDVVCCILSMFQDISDDNRQRFSSYREVFVDVPLSTLISRDNKGLYQSALRGEQNNVVGVDIEYLPPQRPDLVLHNRHEPDDIPGYVARIRQLCGYPSPC</sequence>
<dbReference type="InterPro" id="IPR027417">
    <property type="entry name" value="P-loop_NTPase"/>
</dbReference>
<keyword evidence="3" id="KW-0418">Kinase</keyword>
<dbReference type="GO" id="GO:0019379">
    <property type="term" value="P:sulfate assimilation, phosphoadenylyl sulfate reduction by phosphoadenylyl-sulfate reductase (thioredoxin)"/>
    <property type="evidence" value="ECO:0007669"/>
    <property type="project" value="TreeGrafter"/>
</dbReference>
<dbReference type="Proteomes" id="UP000032748">
    <property type="component" value="Chromosome"/>
</dbReference>